<dbReference type="GO" id="GO:0008270">
    <property type="term" value="F:zinc ion binding"/>
    <property type="evidence" value="ECO:0007669"/>
    <property type="project" value="UniProtKB-KW"/>
</dbReference>
<dbReference type="SMART" id="SM00355">
    <property type="entry name" value="ZnF_C2H2"/>
    <property type="match status" value="2"/>
</dbReference>
<dbReference type="SUPFAM" id="SSF109640">
    <property type="entry name" value="KRAB domain (Kruppel-associated box)"/>
    <property type="match status" value="1"/>
</dbReference>
<evidence type="ECO:0000259" key="10">
    <source>
        <dbReference type="PROSITE" id="PS50805"/>
    </source>
</evidence>
<dbReference type="Gene3D" id="3.30.160.60">
    <property type="entry name" value="Classic Zinc Finger"/>
    <property type="match status" value="3"/>
</dbReference>
<keyword evidence="6" id="KW-0539">Nucleus</keyword>
<evidence type="ECO:0000313" key="12">
    <source>
        <dbReference type="Proteomes" id="UP000765507"/>
    </source>
</evidence>
<evidence type="ECO:0000256" key="7">
    <source>
        <dbReference type="PROSITE-ProRule" id="PRU00042"/>
    </source>
</evidence>
<dbReference type="SMART" id="SM00349">
    <property type="entry name" value="KRAB"/>
    <property type="match status" value="1"/>
</dbReference>
<feature type="non-terminal residue" evidence="11">
    <location>
        <position position="210"/>
    </location>
</feature>
<proteinExistence type="predicted"/>
<evidence type="ECO:0000256" key="8">
    <source>
        <dbReference type="SAM" id="SignalP"/>
    </source>
</evidence>
<feature type="chain" id="PRO_5035822861" evidence="8">
    <location>
        <begin position="23"/>
        <end position="210"/>
    </location>
</feature>
<name>A0A8T1RYA8_CHESE</name>
<keyword evidence="2" id="KW-0479">Metal-binding</keyword>
<dbReference type="PANTHER" id="PTHR24381:SF443">
    <property type="entry name" value="ZINC FINGER PROTEIN CKR1"/>
    <property type="match status" value="1"/>
</dbReference>
<keyword evidence="12" id="KW-1185">Reference proteome</keyword>
<dbReference type="GO" id="GO:0000981">
    <property type="term" value="F:DNA-binding transcription factor activity, RNA polymerase II-specific"/>
    <property type="evidence" value="ECO:0007669"/>
    <property type="project" value="TreeGrafter"/>
</dbReference>
<feature type="domain" description="C2H2-type" evidence="9">
    <location>
        <begin position="147"/>
        <end position="174"/>
    </location>
</feature>
<keyword evidence="3" id="KW-0677">Repeat</keyword>
<evidence type="ECO:0000256" key="4">
    <source>
        <dbReference type="ARBA" id="ARBA00022771"/>
    </source>
</evidence>
<keyword evidence="4 7" id="KW-0863">Zinc-finger</keyword>
<keyword evidence="8" id="KW-0732">Signal</keyword>
<evidence type="ECO:0000256" key="5">
    <source>
        <dbReference type="ARBA" id="ARBA00022833"/>
    </source>
</evidence>
<reference evidence="11 12" key="1">
    <citation type="journal article" date="2020" name="G3 (Bethesda)">
        <title>Draft Genome of the Common Snapping Turtle, Chelydra serpentina, a Model for Phenotypic Plasticity in Reptiles.</title>
        <authorList>
            <person name="Das D."/>
            <person name="Singh S.K."/>
            <person name="Bierstedt J."/>
            <person name="Erickson A."/>
            <person name="Galli G.L.J."/>
            <person name="Crossley D.A. 2nd"/>
            <person name="Rhen T."/>
        </authorList>
    </citation>
    <scope>NUCLEOTIDE SEQUENCE [LARGE SCALE GENOMIC DNA]</scope>
    <source>
        <strain evidence="11">KW</strain>
    </source>
</reference>
<dbReference type="FunFam" id="3.30.160.60:FF:001498">
    <property type="entry name" value="Zinc finger protein 404"/>
    <property type="match status" value="1"/>
</dbReference>
<dbReference type="Pfam" id="PF00096">
    <property type="entry name" value="zf-C2H2"/>
    <property type="match status" value="2"/>
</dbReference>
<dbReference type="InterPro" id="IPR001909">
    <property type="entry name" value="KRAB"/>
</dbReference>
<dbReference type="GO" id="GO:0000977">
    <property type="term" value="F:RNA polymerase II transcription regulatory region sequence-specific DNA binding"/>
    <property type="evidence" value="ECO:0007669"/>
    <property type="project" value="TreeGrafter"/>
</dbReference>
<evidence type="ECO:0000313" key="11">
    <source>
        <dbReference type="EMBL" id="KAG6921882.1"/>
    </source>
</evidence>
<feature type="domain" description="KRAB" evidence="10">
    <location>
        <begin position="15"/>
        <end position="88"/>
    </location>
</feature>
<feature type="domain" description="C2H2-type" evidence="9">
    <location>
        <begin position="175"/>
        <end position="202"/>
    </location>
</feature>
<dbReference type="Pfam" id="PF01352">
    <property type="entry name" value="KRAB"/>
    <property type="match status" value="1"/>
</dbReference>
<dbReference type="PROSITE" id="PS00028">
    <property type="entry name" value="ZINC_FINGER_C2H2_1"/>
    <property type="match status" value="2"/>
</dbReference>
<organism evidence="11 12">
    <name type="scientific">Chelydra serpentina</name>
    <name type="common">Snapping turtle</name>
    <name type="synonym">Testudo serpentina</name>
    <dbReference type="NCBI Taxonomy" id="8475"/>
    <lineage>
        <taxon>Eukaryota</taxon>
        <taxon>Metazoa</taxon>
        <taxon>Chordata</taxon>
        <taxon>Craniata</taxon>
        <taxon>Vertebrata</taxon>
        <taxon>Euteleostomi</taxon>
        <taxon>Archelosauria</taxon>
        <taxon>Testudinata</taxon>
        <taxon>Testudines</taxon>
        <taxon>Cryptodira</taxon>
        <taxon>Durocryptodira</taxon>
        <taxon>Americhelydia</taxon>
        <taxon>Chelydroidea</taxon>
        <taxon>Chelydridae</taxon>
        <taxon>Chelydra</taxon>
    </lineage>
</organism>
<comment type="subcellular location">
    <subcellularLocation>
        <location evidence="1">Nucleus</location>
    </subcellularLocation>
</comment>
<evidence type="ECO:0000256" key="6">
    <source>
        <dbReference type="ARBA" id="ARBA00023242"/>
    </source>
</evidence>
<dbReference type="InterPro" id="IPR013087">
    <property type="entry name" value="Znf_C2H2_type"/>
</dbReference>
<accession>A0A8T1RYA8</accession>
<feature type="signal peptide" evidence="8">
    <location>
        <begin position="1"/>
        <end position="22"/>
    </location>
</feature>
<dbReference type="EMBL" id="JAHGAV010001644">
    <property type="protein sequence ID" value="KAG6921882.1"/>
    <property type="molecule type" value="Genomic_DNA"/>
</dbReference>
<dbReference type="PROSITE" id="PS50157">
    <property type="entry name" value="ZINC_FINGER_C2H2_2"/>
    <property type="match status" value="2"/>
</dbReference>
<dbReference type="Proteomes" id="UP000765507">
    <property type="component" value="Unassembled WGS sequence"/>
</dbReference>
<evidence type="ECO:0000259" key="9">
    <source>
        <dbReference type="PROSITE" id="PS50157"/>
    </source>
</evidence>
<evidence type="ECO:0000256" key="3">
    <source>
        <dbReference type="ARBA" id="ARBA00022737"/>
    </source>
</evidence>
<gene>
    <name evidence="11" type="ORF">G0U57_004793</name>
</gene>
<sequence>GGILYLWCLLFQMLLTFEEVAVHFTEGQGALLDPGPRALYRDVMQENYETVTSLGGAGMVSENDEENPQQEGGEDVGLQGTVLGRSEENFYQNHKPGKTCENQRRSERLLGYDPGKKMCEPINHGGECKDLKETTAQLGIPTEERKNTCSECGKSFMRRSHLISHQRIHTGEKPYKCLVCAKGFNQTANLISHQRIHTGEKPYKCLDCGK</sequence>
<evidence type="ECO:0000256" key="1">
    <source>
        <dbReference type="ARBA" id="ARBA00004123"/>
    </source>
</evidence>
<dbReference type="OrthoDB" id="9665833at2759"/>
<dbReference type="InterPro" id="IPR036051">
    <property type="entry name" value="KRAB_dom_sf"/>
</dbReference>
<dbReference type="CDD" id="cd07765">
    <property type="entry name" value="KRAB_A-box"/>
    <property type="match status" value="1"/>
</dbReference>
<dbReference type="FunFam" id="3.30.160.60:FF:000512">
    <property type="entry name" value="zinc finger protein 197 isoform X1"/>
    <property type="match status" value="1"/>
</dbReference>
<evidence type="ECO:0000256" key="2">
    <source>
        <dbReference type="ARBA" id="ARBA00022723"/>
    </source>
</evidence>
<dbReference type="InterPro" id="IPR036236">
    <property type="entry name" value="Znf_C2H2_sf"/>
</dbReference>
<dbReference type="PANTHER" id="PTHR24381">
    <property type="entry name" value="ZINC FINGER PROTEIN"/>
    <property type="match status" value="1"/>
</dbReference>
<dbReference type="PROSITE" id="PS50805">
    <property type="entry name" value="KRAB"/>
    <property type="match status" value="1"/>
</dbReference>
<dbReference type="GO" id="GO:0005634">
    <property type="term" value="C:nucleus"/>
    <property type="evidence" value="ECO:0007669"/>
    <property type="project" value="UniProtKB-SubCell"/>
</dbReference>
<dbReference type="SUPFAM" id="SSF57667">
    <property type="entry name" value="beta-beta-alpha zinc fingers"/>
    <property type="match status" value="1"/>
</dbReference>
<comment type="caution">
    <text evidence="11">The sequence shown here is derived from an EMBL/GenBank/DDBJ whole genome shotgun (WGS) entry which is preliminary data.</text>
</comment>
<keyword evidence="5" id="KW-0862">Zinc</keyword>
<feature type="non-terminal residue" evidence="11">
    <location>
        <position position="1"/>
    </location>
</feature>
<protein>
    <submittedName>
        <fullName evidence="11">Zinc finger protein 3</fullName>
    </submittedName>
</protein>
<dbReference type="Gene3D" id="6.10.140.140">
    <property type="match status" value="1"/>
</dbReference>
<dbReference type="AlphaFoldDB" id="A0A8T1RYA8"/>